<dbReference type="AlphaFoldDB" id="A0A0F9KE18"/>
<feature type="non-terminal residue" evidence="1">
    <location>
        <position position="1"/>
    </location>
</feature>
<comment type="caution">
    <text evidence="1">The sequence shown here is derived from an EMBL/GenBank/DDBJ whole genome shotgun (WGS) entry which is preliminary data.</text>
</comment>
<feature type="non-terminal residue" evidence="1">
    <location>
        <position position="1061"/>
    </location>
</feature>
<reference evidence="1" key="1">
    <citation type="journal article" date="2015" name="Nature">
        <title>Complex archaea that bridge the gap between prokaryotes and eukaryotes.</title>
        <authorList>
            <person name="Spang A."/>
            <person name="Saw J.H."/>
            <person name="Jorgensen S.L."/>
            <person name="Zaremba-Niedzwiedzka K."/>
            <person name="Martijn J."/>
            <person name="Lind A.E."/>
            <person name="van Eijk R."/>
            <person name="Schleper C."/>
            <person name="Guy L."/>
            <person name="Ettema T.J."/>
        </authorList>
    </citation>
    <scope>NUCLEOTIDE SEQUENCE</scope>
</reference>
<protein>
    <submittedName>
        <fullName evidence="1">Uncharacterized protein</fullName>
    </submittedName>
</protein>
<accession>A0A0F9KE18</accession>
<organism evidence="1">
    <name type="scientific">marine sediment metagenome</name>
    <dbReference type="NCBI Taxonomy" id="412755"/>
    <lineage>
        <taxon>unclassified sequences</taxon>
        <taxon>metagenomes</taxon>
        <taxon>ecological metagenomes</taxon>
    </lineage>
</organism>
<gene>
    <name evidence="1" type="ORF">LCGC14_1646020</name>
</gene>
<dbReference type="EMBL" id="LAZR01013778">
    <property type="protein sequence ID" value="KKM20383.1"/>
    <property type="molecule type" value="Genomic_DNA"/>
</dbReference>
<sequence length="1061" mass="123749">RNNYSIVGDYATEGLNITFTYELPIGSYFFLKYSLDEYLLPQELLVDISTIKNEVGFIFESYTNSTNRYIYLDVSNTEFQFQSDILLSNGTNDNSISRQGDIEYDYDDLLNIIYSSEINNSFSQIIFKHTQYNSSSGIFDVTNIISDPIDFSNYEYYKMLNPIVSLDLSLDLNHSLFIAYETNFKENGQNSKWKVQYSYIDLNTEELIGPFYVKTSDSSQERSPDAYWSDGLFWTFTTNSSGNMAVEYTSSHRVDLNSFSTLAADFIPIIYNQNTFGANMSIYFNIDLSFFVNDLLETEDQVRFIVSLEEGEDQYILLDTGWNIQTLDTWIENNLATYYPRYLRYYYDLSLSSLTFSEINGTDDRVQNKVYPFELRFPYPINFTENFNLRFNLVKDDWSLNQETDLDRFQLGIDNVDISFEIMPTNYTENTFGIITRSEQSSSYSMSEFILSNKINLEDLEFLSDPNLYYSDDNKIDLLIDFDAFSLLYDPISQLIIPPSSDLEVELMIMVENDNSPDLTISDELLYDSWVGHYLGNINLKKEWQKDFGNLYYSLDLQDYTIDIYNKEEYFVLSNSEKQELFSLFQVLEQSYDEIYLVFNFRVKTFDLSEFDYQNGINLVFNQFELDVTWQNSSGFQEQHKILSQPSNSFSFFEKFSKEAYLNLINDFGIKLNNRDDFISLSSFSSAFYPSATDGNYRYYLPANQRNIANMAPSDSLNLINLHLTDLVGYYDVFNGLLLDGLELTGKTGIVSPNLYSNETNKYYLRAIIDLFPFFSYQNGTDLDKTFDEFKSELLKLKIEIYNQFGSKIVSEYSDTVIKMQDFDINDFNYTTNSLGERYYYMSNPLKVYIYAEDIITDTDYIYLKFSAEFLDTFYITTEKVFRNQWGIAVDNLKLEFVQDDIVPEFTNISPFEVVFEEVNITVRAVGEGYEWAALYYNYKNTGEFYDGYDLIANVSQYTFSDNYAYFNFTWDTAQLVDDSIYKLMVIMQNNKGFQGNVTISNITVVNNPPDITSQAFILKDEGWELISNNEDISGHLKLSTINNGNLPLTRVKYYLYDDIP</sequence>
<evidence type="ECO:0000313" key="1">
    <source>
        <dbReference type="EMBL" id="KKM20383.1"/>
    </source>
</evidence>
<name>A0A0F9KE18_9ZZZZ</name>
<proteinExistence type="predicted"/>